<dbReference type="AlphaFoldDB" id="A0A251LQE6"/>
<keyword evidence="1" id="KW-1133">Transmembrane helix</keyword>
<organism evidence="2">
    <name type="scientific">Manihot esculenta</name>
    <name type="common">Cassava</name>
    <name type="synonym">Jatropha manihot</name>
    <dbReference type="NCBI Taxonomy" id="3983"/>
    <lineage>
        <taxon>Eukaryota</taxon>
        <taxon>Viridiplantae</taxon>
        <taxon>Streptophyta</taxon>
        <taxon>Embryophyta</taxon>
        <taxon>Tracheophyta</taxon>
        <taxon>Spermatophyta</taxon>
        <taxon>Magnoliopsida</taxon>
        <taxon>eudicotyledons</taxon>
        <taxon>Gunneridae</taxon>
        <taxon>Pentapetalae</taxon>
        <taxon>rosids</taxon>
        <taxon>fabids</taxon>
        <taxon>Malpighiales</taxon>
        <taxon>Euphorbiaceae</taxon>
        <taxon>Crotonoideae</taxon>
        <taxon>Manihoteae</taxon>
        <taxon>Manihot</taxon>
    </lineage>
</organism>
<dbReference type="EMBL" id="CM004387">
    <property type="protein sequence ID" value="OAY60525.1"/>
    <property type="molecule type" value="Genomic_DNA"/>
</dbReference>
<proteinExistence type="predicted"/>
<sequence length="80" mass="9080">MKYGAIWVWTPKTKNKNPALHICRACRCCEYLQLLGFFIFGPLVFGRFLSAVCIYLIYSDTDLLILPSLSDDDCDIAQGL</sequence>
<keyword evidence="1" id="KW-0812">Transmembrane</keyword>
<name>A0A251LQE6_MANES</name>
<accession>A0A251LQE6</accession>
<protein>
    <submittedName>
        <fullName evidence="2">Uncharacterized protein</fullName>
    </submittedName>
</protein>
<evidence type="ECO:0000256" key="1">
    <source>
        <dbReference type="SAM" id="Phobius"/>
    </source>
</evidence>
<reference evidence="2" key="1">
    <citation type="submission" date="2016-02" db="EMBL/GenBank/DDBJ databases">
        <title>WGS assembly of Manihot esculenta.</title>
        <authorList>
            <person name="Bredeson J.V."/>
            <person name="Prochnik S.E."/>
            <person name="Lyons J.B."/>
            <person name="Schmutz J."/>
            <person name="Grimwood J."/>
            <person name="Vrebalov J."/>
            <person name="Bart R.S."/>
            <person name="Amuge T."/>
            <person name="Ferguson M.E."/>
            <person name="Green R."/>
            <person name="Putnam N."/>
            <person name="Stites J."/>
            <person name="Rounsley S."/>
            <person name="Rokhsar D.S."/>
        </authorList>
    </citation>
    <scope>NUCLEOTIDE SEQUENCE [LARGE SCALE GENOMIC DNA]</scope>
    <source>
        <tissue evidence="2">Leaf</tissue>
    </source>
</reference>
<feature type="transmembrane region" description="Helical" evidence="1">
    <location>
        <begin position="34"/>
        <end position="58"/>
    </location>
</feature>
<gene>
    <name evidence="2" type="ORF">MANES_01G119100</name>
</gene>
<evidence type="ECO:0000313" key="2">
    <source>
        <dbReference type="EMBL" id="OAY60523.1"/>
    </source>
</evidence>
<dbReference type="EMBL" id="CM004387">
    <property type="protein sequence ID" value="OAY60523.1"/>
    <property type="molecule type" value="Genomic_DNA"/>
</dbReference>
<keyword evidence="1" id="KW-0472">Membrane</keyword>